<evidence type="ECO:0000256" key="15">
    <source>
        <dbReference type="ARBA" id="ARBA00047669"/>
    </source>
</evidence>
<keyword evidence="6 19" id="KW-0479">Metal-binding</keyword>
<evidence type="ECO:0000256" key="1">
    <source>
        <dbReference type="ARBA" id="ARBA00001913"/>
    </source>
</evidence>
<evidence type="ECO:0000256" key="14">
    <source>
        <dbReference type="ARBA" id="ARBA00023295"/>
    </source>
</evidence>
<keyword evidence="11 22" id="KW-1133">Transmembrane helix</keyword>
<reference evidence="23 24" key="1">
    <citation type="submission" date="2019-08" db="EMBL/GenBank/DDBJ databases">
        <authorList>
            <person name="Alioto T."/>
            <person name="Alioto T."/>
            <person name="Gomez Garrido J."/>
        </authorList>
    </citation>
    <scope>NUCLEOTIDE SEQUENCE [LARGE SCALE GENOMIC DNA]</scope>
</reference>
<comment type="function">
    <text evidence="17">Involved in glycoprotein quality control targeting of misfolded glycoproteins for degradation. It primarily trims a single alpha-1,2-linked mannose residue from Man(9)GlcNAc(2) to produce Man(8)GlcNAc(2), but at high enzyme concentrations, as found in the ER quality control compartment (ERQC), it further trims the carbohydrates to Man(5-6)GlcNAc(2).</text>
</comment>
<dbReference type="PANTHER" id="PTHR11742">
    <property type="entry name" value="MANNOSYL-OLIGOSACCHARIDE ALPHA-1,2-MANNOSIDASE-RELATED"/>
    <property type="match status" value="1"/>
</dbReference>
<evidence type="ECO:0000256" key="19">
    <source>
        <dbReference type="PIRSR" id="PIRSR601382-2"/>
    </source>
</evidence>
<accession>A0A5E4NNM1</accession>
<dbReference type="InterPro" id="IPR001382">
    <property type="entry name" value="Glyco_hydro_47"/>
</dbReference>
<feature type="disulfide bond" evidence="20">
    <location>
        <begin position="421"/>
        <end position="450"/>
    </location>
</feature>
<dbReference type="GO" id="GO:0004571">
    <property type="term" value="F:mannosyl-oligosaccharide 1,2-alpha-mannosidase activity"/>
    <property type="evidence" value="ECO:0007669"/>
    <property type="project" value="UniProtKB-EC"/>
</dbReference>
<evidence type="ECO:0000256" key="12">
    <source>
        <dbReference type="ARBA" id="ARBA00023136"/>
    </source>
</evidence>
<evidence type="ECO:0000256" key="3">
    <source>
        <dbReference type="ARBA" id="ARBA00004922"/>
    </source>
</evidence>
<comment type="similarity">
    <text evidence="4 21">Belongs to the glycosyl hydrolase 47 family.</text>
</comment>
<keyword evidence="12 22" id="KW-0472">Membrane</keyword>
<proteinExistence type="inferred from homology"/>
<feature type="active site" evidence="18">
    <location>
        <position position="355"/>
    </location>
</feature>
<gene>
    <name evidence="23" type="ORF">CINCED_3A020311</name>
</gene>
<evidence type="ECO:0000256" key="10">
    <source>
        <dbReference type="ARBA" id="ARBA00022968"/>
    </source>
</evidence>
<dbReference type="PRINTS" id="PR00747">
    <property type="entry name" value="GLYHDRLASE47"/>
</dbReference>
<dbReference type="Gene3D" id="1.50.10.10">
    <property type="match status" value="1"/>
</dbReference>
<dbReference type="EC" id="3.2.1.-" evidence="21"/>
<protein>
    <recommendedName>
        <fullName evidence="21">alpha-1,2-Mannosidase</fullName>
        <ecNumber evidence="21">3.2.1.-</ecNumber>
    </recommendedName>
</protein>
<dbReference type="PANTHER" id="PTHR11742:SF55">
    <property type="entry name" value="ENDOPLASMIC RETICULUM MANNOSYL-OLIGOSACCHARIDE 1,2-ALPHA-MANNOSIDASE"/>
    <property type="match status" value="1"/>
</dbReference>
<evidence type="ECO:0000256" key="4">
    <source>
        <dbReference type="ARBA" id="ARBA00007658"/>
    </source>
</evidence>
<dbReference type="Pfam" id="PF01532">
    <property type="entry name" value="Glyco_hydro_47"/>
    <property type="match status" value="1"/>
</dbReference>
<dbReference type="InterPro" id="IPR050749">
    <property type="entry name" value="Glycosyl_Hydrolase_47"/>
</dbReference>
<dbReference type="FunFam" id="1.50.10.10:FF:000010">
    <property type="entry name" value="alpha-1,2-Mannosidase"/>
    <property type="match status" value="1"/>
</dbReference>
<dbReference type="SUPFAM" id="SSF48225">
    <property type="entry name" value="Seven-hairpin glycosidases"/>
    <property type="match status" value="1"/>
</dbReference>
<evidence type="ECO:0000256" key="5">
    <source>
        <dbReference type="ARBA" id="ARBA00022692"/>
    </source>
</evidence>
<evidence type="ECO:0000256" key="6">
    <source>
        <dbReference type="ARBA" id="ARBA00022723"/>
    </source>
</evidence>
<evidence type="ECO:0000256" key="2">
    <source>
        <dbReference type="ARBA" id="ARBA00004648"/>
    </source>
</evidence>
<feature type="active site" description="Proton donor" evidence="18">
    <location>
        <position position="222"/>
    </location>
</feature>
<keyword evidence="8" id="KW-0256">Endoplasmic reticulum</keyword>
<keyword evidence="9 19" id="KW-0106">Calcium</keyword>
<evidence type="ECO:0000256" key="8">
    <source>
        <dbReference type="ARBA" id="ARBA00022824"/>
    </source>
</evidence>
<dbReference type="InterPro" id="IPR012341">
    <property type="entry name" value="6hp_glycosidase-like_sf"/>
</dbReference>
<dbReference type="GO" id="GO:0005975">
    <property type="term" value="P:carbohydrate metabolic process"/>
    <property type="evidence" value="ECO:0007669"/>
    <property type="project" value="InterPro"/>
</dbReference>
<evidence type="ECO:0000256" key="22">
    <source>
        <dbReference type="SAM" id="Phobius"/>
    </source>
</evidence>
<comment type="catalytic activity">
    <reaction evidence="16">
        <text>N(4)-(alpha-D-Man-(1-&gt;2)-alpha-D-Man-(1-&gt;2)-alpha-D-Man-(1-&gt;3)-[alpha-D-Man-(1-&gt;2)-alpha-D-Man-(1-&gt;3)-[alpha-D-Man-(1-&gt;2)-alpha-D-Man-(1-&gt;6)]-alpha-D-Man-(1-&gt;6)]-beta-D-Man-(1-&gt;4)-beta-D-GlcNAc-(1-&gt;4)-beta-D-GlcNAc)-L-asparaginyl-[protein] (N-glucan mannose isomer 9A1,2,3B1,2,3) + 4 H2O = N(4)-(alpha-D-Man-(1-&gt;3)-[alpha-D-Man-(1-&gt;3)-[alpha-D-Man-(1-&gt;6)]-alpha-D-Man-(1-&gt;6)]-beta-D-Man-(1-&gt;4)-beta-D-GlcNAc-(1-&gt;4)-beta-D-GlcNAc)-L-asparaginyl-[protein] (N-glucan mannose isomer 5A1,2) + 4 beta-D-mannose</text>
        <dbReference type="Rhea" id="RHEA:56008"/>
        <dbReference type="Rhea" id="RHEA-COMP:14356"/>
        <dbReference type="Rhea" id="RHEA-COMP:14367"/>
        <dbReference type="ChEBI" id="CHEBI:15377"/>
        <dbReference type="ChEBI" id="CHEBI:28563"/>
        <dbReference type="ChEBI" id="CHEBI:59087"/>
        <dbReference type="ChEBI" id="CHEBI:139493"/>
        <dbReference type="EC" id="3.2.1.113"/>
    </reaction>
</comment>
<comment type="cofactor">
    <cofactor evidence="1 19">
        <name>Ca(2+)</name>
        <dbReference type="ChEBI" id="CHEBI:29108"/>
    </cofactor>
</comment>
<dbReference type="GO" id="GO:0010498">
    <property type="term" value="P:proteasomal protein catabolic process"/>
    <property type="evidence" value="ECO:0007669"/>
    <property type="project" value="UniProtKB-ARBA"/>
</dbReference>
<keyword evidence="7 21" id="KW-0378">Hydrolase</keyword>
<evidence type="ECO:0000313" key="23">
    <source>
        <dbReference type="EMBL" id="VVC45371.1"/>
    </source>
</evidence>
<evidence type="ECO:0000256" key="20">
    <source>
        <dbReference type="PIRSR" id="PIRSR601382-3"/>
    </source>
</evidence>
<keyword evidence="14 21" id="KW-0326">Glycosidase</keyword>
<keyword evidence="10" id="KW-0735">Signal-anchor</keyword>
<evidence type="ECO:0000256" key="13">
    <source>
        <dbReference type="ARBA" id="ARBA00023157"/>
    </source>
</evidence>
<organism evidence="23 24">
    <name type="scientific">Cinara cedri</name>
    <dbReference type="NCBI Taxonomy" id="506608"/>
    <lineage>
        <taxon>Eukaryota</taxon>
        <taxon>Metazoa</taxon>
        <taxon>Ecdysozoa</taxon>
        <taxon>Arthropoda</taxon>
        <taxon>Hexapoda</taxon>
        <taxon>Insecta</taxon>
        <taxon>Pterygota</taxon>
        <taxon>Neoptera</taxon>
        <taxon>Paraneoptera</taxon>
        <taxon>Hemiptera</taxon>
        <taxon>Sternorrhyncha</taxon>
        <taxon>Aphidomorpha</taxon>
        <taxon>Aphidoidea</taxon>
        <taxon>Aphididae</taxon>
        <taxon>Lachninae</taxon>
        <taxon>Cinara</taxon>
    </lineage>
</organism>
<evidence type="ECO:0000256" key="7">
    <source>
        <dbReference type="ARBA" id="ARBA00022801"/>
    </source>
</evidence>
<keyword evidence="5 22" id="KW-0812">Transmembrane</keyword>
<dbReference type="GO" id="GO:0034976">
    <property type="term" value="P:response to endoplasmic reticulum stress"/>
    <property type="evidence" value="ECO:0007669"/>
    <property type="project" value="UniProtKB-ARBA"/>
</dbReference>
<evidence type="ECO:0000313" key="24">
    <source>
        <dbReference type="Proteomes" id="UP000325440"/>
    </source>
</evidence>
<evidence type="ECO:0000256" key="18">
    <source>
        <dbReference type="PIRSR" id="PIRSR601382-1"/>
    </source>
</evidence>
<name>A0A5E4NNM1_9HEMI</name>
<dbReference type="EMBL" id="CABPRJ010002400">
    <property type="protein sequence ID" value="VVC45371.1"/>
    <property type="molecule type" value="Genomic_DNA"/>
</dbReference>
<evidence type="ECO:0000256" key="9">
    <source>
        <dbReference type="ARBA" id="ARBA00022837"/>
    </source>
</evidence>
<dbReference type="GO" id="GO:0005509">
    <property type="term" value="F:calcium ion binding"/>
    <property type="evidence" value="ECO:0007669"/>
    <property type="project" value="InterPro"/>
</dbReference>
<dbReference type="AlphaFoldDB" id="A0A5E4NNM1"/>
<comment type="subcellular location">
    <subcellularLocation>
        <location evidence="2">Endoplasmic reticulum membrane</location>
        <topology evidence="2">Single-pass type II membrane protein</topology>
    </subcellularLocation>
</comment>
<dbReference type="Proteomes" id="UP000325440">
    <property type="component" value="Unassembled WGS sequence"/>
</dbReference>
<dbReference type="OrthoDB" id="8118055at2759"/>
<evidence type="ECO:0000256" key="16">
    <source>
        <dbReference type="ARBA" id="ARBA00048605"/>
    </source>
</evidence>
<evidence type="ECO:0000256" key="11">
    <source>
        <dbReference type="ARBA" id="ARBA00022989"/>
    </source>
</evidence>
<keyword evidence="24" id="KW-1185">Reference proteome</keyword>
<sequence length="590" mass="67785">MVRDHVSLNFDTVSLAGPTQKYSFKNSFRRNWRQLSKLQRLICFSLVSAIIIAILLWLIRYTRHLKQGLLEANSLKLQKPTILFQDSVLNLPDGVEAIKLNDFDNEAPSDQKEQIAAPAVNIHADPQSSVGVQFEPASGHRQVAVLNAFKHAWNGYKKYAWGHDHVKPISRKHQDWFNLGLTIVDSLDTLWIMNLKKEFDEAREWVSTSFNLDHYKDVNLFETTIRVLGGFLSAYHLSEDSLFLDKALDVGSRLMPCFTKSLSPIPYSDVNLVSQMAHSPKWSPDSSTAEVSTIQLEFRDLSRSTDLKNYEKVAFRVSEHIHTLDKFHGLVPIYINPNTGKFHRGSEIKIGARGDSYYEYLLKQWIQTGKTIDFLKDDYLEAIDGIISQLVRTSPQRNLTYIGELKAGSHSFHPKMDHLVCYLPGTLALGVHYGMPSSHMRLAEKLMETCYRMYADQPTFLSPEIVYFGTKVEVNQDMYVNSNDAHSLLRPEFVESLWYMYQISGNTTYQDWGWLIFQAFERHTKVAGGFTSIGNVLDPDDIRPQDMTESFFFAETLKYLYLLMSNERHMLSIDKYVVNSEGHPLPIRNR</sequence>
<keyword evidence="13 20" id="KW-1015">Disulfide bond</keyword>
<evidence type="ECO:0000256" key="21">
    <source>
        <dbReference type="RuleBase" id="RU361193"/>
    </source>
</evidence>
<feature type="binding site" evidence="19">
    <location>
        <position position="580"/>
    </location>
    <ligand>
        <name>Ca(2+)</name>
        <dbReference type="ChEBI" id="CHEBI:29108"/>
    </ligand>
</feature>
<comment type="catalytic activity">
    <reaction evidence="15">
        <text>N(4)-(alpha-D-Man-(1-&gt;2)-alpha-D-Man-(1-&gt;2)-alpha-D-Man-(1-&gt;3)-[alpha-D-Man-(1-&gt;3)-[alpha-D-Man-(1-&gt;2)-alpha-D-Man-(1-&gt;6)]-alpha-D-Man-(1-&gt;6)]-beta-D-Man-(1-&gt;4)-beta-D-GlcNAc-(1-&gt;4)-beta-D-GlcNAc)-L-asparaginyl-[protein] (N-glucan mannose isomer 8A1,2,3B1,3) + 3 H2O = N(4)-(alpha-D-Man-(1-&gt;3)-[alpha-D-Man-(1-&gt;3)-[alpha-D-Man-(1-&gt;6)]-alpha-D-Man-(1-&gt;6)]-beta-D-Man-(1-&gt;4)-beta-D-GlcNAc-(1-&gt;4)-beta-D-GlcNAc)-L-asparaginyl-[protein] (N-glucan mannose isomer 5A1,2) + 3 beta-D-mannose</text>
        <dbReference type="Rhea" id="RHEA:56028"/>
        <dbReference type="Rhea" id="RHEA-COMP:14358"/>
        <dbReference type="Rhea" id="RHEA-COMP:14367"/>
        <dbReference type="ChEBI" id="CHEBI:15377"/>
        <dbReference type="ChEBI" id="CHEBI:28563"/>
        <dbReference type="ChEBI" id="CHEBI:59087"/>
        <dbReference type="ChEBI" id="CHEBI:60628"/>
        <dbReference type="EC" id="3.2.1.113"/>
    </reaction>
</comment>
<dbReference type="GO" id="GO:0005789">
    <property type="term" value="C:endoplasmic reticulum membrane"/>
    <property type="evidence" value="ECO:0007669"/>
    <property type="project" value="UniProtKB-SubCell"/>
</dbReference>
<comment type="pathway">
    <text evidence="3">Protein modification; protein glycosylation.</text>
</comment>
<feature type="transmembrane region" description="Helical" evidence="22">
    <location>
        <begin position="38"/>
        <end position="59"/>
    </location>
</feature>
<feature type="active site" evidence="18">
    <location>
        <position position="492"/>
    </location>
</feature>
<feature type="active site" description="Proton donor" evidence="18">
    <location>
        <position position="464"/>
    </location>
</feature>
<dbReference type="InterPro" id="IPR036026">
    <property type="entry name" value="Seven-hairpin_glycosidases"/>
</dbReference>
<evidence type="ECO:0000256" key="17">
    <source>
        <dbReference type="ARBA" id="ARBA00053655"/>
    </source>
</evidence>